<evidence type="ECO:0000313" key="3">
    <source>
        <dbReference type="Proteomes" id="UP001239909"/>
    </source>
</evidence>
<dbReference type="SUPFAM" id="SSF52833">
    <property type="entry name" value="Thioredoxin-like"/>
    <property type="match status" value="1"/>
</dbReference>
<gene>
    <name evidence="2" type="ORF">LNKW23_21210</name>
</gene>
<dbReference type="InterPro" id="IPR036249">
    <property type="entry name" value="Thioredoxin-like_sf"/>
</dbReference>
<dbReference type="Pfam" id="PF02630">
    <property type="entry name" value="SCO1-SenC"/>
    <property type="match status" value="1"/>
</dbReference>
<name>A0ABQ6LHZ1_9RHOB</name>
<dbReference type="CDD" id="cd02968">
    <property type="entry name" value="SCO"/>
    <property type="match status" value="1"/>
</dbReference>
<dbReference type="EMBL" id="BSYI01000014">
    <property type="protein sequence ID" value="GMG82908.1"/>
    <property type="molecule type" value="Genomic_DNA"/>
</dbReference>
<sequence length="208" mass="22346">MQKPILALAGVFVVAVLAGAAWLALAPQEEPAEARSLARLEMGDASLGGDFTLTDQSGRRVSSDEVIDGPALIYFGYTYCPDVCPVDTQVMAEASVMLAEQGHAVTPVFITVDPARDTPEALEVFTGYLHPEMIGLTGSAEEIRAVADAYKVYYDKVELEDSAAEYLMNHSAYIYLAEPGKGVTAIFRRGFPPEEIAGEVARILEAGR</sequence>
<evidence type="ECO:0000256" key="1">
    <source>
        <dbReference type="ARBA" id="ARBA00010996"/>
    </source>
</evidence>
<accession>A0ABQ6LHZ1</accession>
<protein>
    <recommendedName>
        <fullName evidence="4">SCO family protein</fullName>
    </recommendedName>
</protein>
<evidence type="ECO:0000313" key="2">
    <source>
        <dbReference type="EMBL" id="GMG82908.1"/>
    </source>
</evidence>
<comment type="similarity">
    <text evidence="1">Belongs to the SCO1/2 family.</text>
</comment>
<organism evidence="2 3">
    <name type="scientific">Paralimibaculum aggregatum</name>
    <dbReference type="NCBI Taxonomy" id="3036245"/>
    <lineage>
        <taxon>Bacteria</taxon>
        <taxon>Pseudomonadati</taxon>
        <taxon>Pseudomonadota</taxon>
        <taxon>Alphaproteobacteria</taxon>
        <taxon>Rhodobacterales</taxon>
        <taxon>Paracoccaceae</taxon>
        <taxon>Paralimibaculum</taxon>
    </lineage>
</organism>
<keyword evidence="3" id="KW-1185">Reference proteome</keyword>
<comment type="caution">
    <text evidence="2">The sequence shown here is derived from an EMBL/GenBank/DDBJ whole genome shotgun (WGS) entry which is preliminary data.</text>
</comment>
<dbReference type="Gene3D" id="3.40.30.10">
    <property type="entry name" value="Glutaredoxin"/>
    <property type="match status" value="1"/>
</dbReference>
<dbReference type="InterPro" id="IPR003782">
    <property type="entry name" value="SCO1/SenC"/>
</dbReference>
<evidence type="ECO:0008006" key="4">
    <source>
        <dbReference type="Google" id="ProtNLM"/>
    </source>
</evidence>
<proteinExistence type="inferred from homology"/>
<dbReference type="Proteomes" id="UP001239909">
    <property type="component" value="Unassembled WGS sequence"/>
</dbReference>
<dbReference type="RefSeq" id="WP_285671699.1">
    <property type="nucleotide sequence ID" value="NZ_BSYI01000014.1"/>
</dbReference>
<dbReference type="PANTHER" id="PTHR12151:SF25">
    <property type="entry name" value="LINALOOL DEHYDRATASE_ISOMERASE DOMAIN-CONTAINING PROTEIN"/>
    <property type="match status" value="1"/>
</dbReference>
<reference evidence="2 3" key="1">
    <citation type="submission" date="2023-04" db="EMBL/GenBank/DDBJ databases">
        <title>Marinoamorphus aggregata gen. nov., sp. Nov., isolate from tissue of brittle star Ophioplocus japonicus.</title>
        <authorList>
            <person name="Kawano K."/>
            <person name="Sawayama S."/>
            <person name="Nakagawa S."/>
        </authorList>
    </citation>
    <scope>NUCLEOTIDE SEQUENCE [LARGE SCALE GENOMIC DNA]</scope>
    <source>
        <strain evidence="2 3">NKW23</strain>
    </source>
</reference>
<dbReference type="PANTHER" id="PTHR12151">
    <property type="entry name" value="ELECTRON TRANSPORT PROTIN SCO1/SENC FAMILY MEMBER"/>
    <property type="match status" value="1"/>
</dbReference>